<dbReference type="STRING" id="1150600.ADIARSV_2487"/>
<feature type="transmembrane region" description="Helical" evidence="1">
    <location>
        <begin position="74"/>
        <end position="93"/>
    </location>
</feature>
<keyword evidence="1" id="KW-1133">Transmembrane helix</keyword>
<feature type="transmembrane region" description="Helical" evidence="1">
    <location>
        <begin position="105"/>
        <end position="125"/>
    </location>
</feature>
<keyword evidence="1" id="KW-0472">Membrane</keyword>
<proteinExistence type="predicted"/>
<sequence length="373" mass="42902">MVAMALVSLAFLLVRKETAPMVSGLEGLLILYCGAAFLWAKSQRIDSVVIVRTGIGLYVALSFAYVIMYKHANTLDFLLIYKSYIYLFFLTFLADKRLMTAKGVLNFYTFLLGAFFIKYLLALVLHTDDRPVVYEENNFELMLLYSLYLVRFSITRKKAFFVLGLVGVITILSLSRSSLLMYSVLVFYVFYTSFPRTWVYVIPVALVVMGAVIYFIFSERSGSLEDIDRFKFMTIFWGEVKHWNLWHWLVGNERITPLSYYACDNMSYFTNLFSYSGDGTCYSVILHSFLFRVILDHGLLGLVLIIYATWLLMNKSGISRNVILVFLAIVLINGLSVSSFNNLFFAISMVFLMTTNMKFLQVPARVEKHDQNL</sequence>
<keyword evidence="3" id="KW-1185">Reference proteome</keyword>
<organism evidence="2 3">
    <name type="scientific">Arcticibacter svalbardensis MN12-7</name>
    <dbReference type="NCBI Taxonomy" id="1150600"/>
    <lineage>
        <taxon>Bacteria</taxon>
        <taxon>Pseudomonadati</taxon>
        <taxon>Bacteroidota</taxon>
        <taxon>Sphingobacteriia</taxon>
        <taxon>Sphingobacteriales</taxon>
        <taxon>Sphingobacteriaceae</taxon>
        <taxon>Arcticibacter</taxon>
    </lineage>
</organism>
<protein>
    <submittedName>
        <fullName evidence="2">Uncharacterized protein</fullName>
    </submittedName>
</protein>
<feature type="transmembrane region" description="Helical" evidence="1">
    <location>
        <begin position="161"/>
        <end position="191"/>
    </location>
</feature>
<feature type="transmembrane region" description="Helical" evidence="1">
    <location>
        <begin position="137"/>
        <end position="154"/>
    </location>
</feature>
<evidence type="ECO:0000313" key="3">
    <source>
        <dbReference type="Proteomes" id="UP000014174"/>
    </source>
</evidence>
<evidence type="ECO:0000313" key="2">
    <source>
        <dbReference type="EMBL" id="EOR94246.1"/>
    </source>
</evidence>
<accession>R9GRB1</accession>
<feature type="transmembrane region" description="Helical" evidence="1">
    <location>
        <begin position="322"/>
        <end position="352"/>
    </location>
</feature>
<keyword evidence="1" id="KW-0812">Transmembrane</keyword>
<evidence type="ECO:0000256" key="1">
    <source>
        <dbReference type="SAM" id="Phobius"/>
    </source>
</evidence>
<name>R9GRB1_9SPHI</name>
<feature type="transmembrane region" description="Helical" evidence="1">
    <location>
        <begin position="197"/>
        <end position="217"/>
    </location>
</feature>
<dbReference type="EMBL" id="AQPN01000090">
    <property type="protein sequence ID" value="EOR94246.1"/>
    <property type="molecule type" value="Genomic_DNA"/>
</dbReference>
<gene>
    <name evidence="2" type="ORF">ADIARSV_2487</name>
</gene>
<reference evidence="2 3" key="1">
    <citation type="journal article" date="2013" name="Genome Announc.">
        <title>Draft Genome Sequence of Arcticibacter svalbardensis Strain MN12-7T, a Member of the Family Sphingobacteriaceae Isolated from an Arctic Soil Sample.</title>
        <authorList>
            <person name="Shivaji S."/>
            <person name="Ara S."/>
            <person name="Prasad S."/>
            <person name="Manasa B.P."/>
            <person name="Begum Z."/>
            <person name="Singh A."/>
            <person name="Kumar Pinnaka A."/>
        </authorList>
    </citation>
    <scope>NUCLEOTIDE SEQUENCE [LARGE SCALE GENOMIC DNA]</scope>
    <source>
        <strain evidence="2 3">MN12-7</strain>
    </source>
</reference>
<dbReference type="Proteomes" id="UP000014174">
    <property type="component" value="Unassembled WGS sequence"/>
</dbReference>
<feature type="transmembrane region" description="Helical" evidence="1">
    <location>
        <begin position="26"/>
        <end position="42"/>
    </location>
</feature>
<dbReference type="AlphaFoldDB" id="R9GRB1"/>
<comment type="caution">
    <text evidence="2">The sequence shown here is derived from an EMBL/GenBank/DDBJ whole genome shotgun (WGS) entry which is preliminary data.</text>
</comment>
<dbReference type="eggNOG" id="ENOG5032RDB">
    <property type="taxonomic scope" value="Bacteria"/>
</dbReference>
<feature type="transmembrane region" description="Helical" evidence="1">
    <location>
        <begin position="289"/>
        <end position="310"/>
    </location>
</feature>
<feature type="transmembrane region" description="Helical" evidence="1">
    <location>
        <begin position="49"/>
        <end position="68"/>
    </location>
</feature>